<dbReference type="STRING" id="479435.Kfla_4305"/>
<keyword evidence="3" id="KW-1185">Reference proteome</keyword>
<accession>D2PV59</accession>
<dbReference type="SUPFAM" id="SSF102588">
    <property type="entry name" value="LmbE-like"/>
    <property type="match status" value="1"/>
</dbReference>
<dbReference type="PANTHER" id="PTHR12993">
    <property type="entry name" value="N-ACETYLGLUCOSAMINYL-PHOSPHATIDYLINOSITOL DE-N-ACETYLASE-RELATED"/>
    <property type="match status" value="1"/>
</dbReference>
<dbReference type="PANTHER" id="PTHR12993:SF11">
    <property type="entry name" value="N-ACETYLGLUCOSAMINYL-PHOSPHATIDYLINOSITOL DE-N-ACETYLASE"/>
    <property type="match status" value="1"/>
</dbReference>
<organism evidence="2 3">
    <name type="scientific">Kribbella flavida (strain DSM 17836 / JCM 10339 / NBRC 14399)</name>
    <dbReference type="NCBI Taxonomy" id="479435"/>
    <lineage>
        <taxon>Bacteria</taxon>
        <taxon>Bacillati</taxon>
        <taxon>Actinomycetota</taxon>
        <taxon>Actinomycetes</taxon>
        <taxon>Propionibacteriales</taxon>
        <taxon>Kribbellaceae</taxon>
        <taxon>Kribbella</taxon>
    </lineage>
</organism>
<dbReference type="InterPro" id="IPR024078">
    <property type="entry name" value="LmbE-like_dom_sf"/>
</dbReference>
<reference evidence="2 3" key="2">
    <citation type="journal article" date="2010" name="Stand. Genomic Sci.">
        <title>Complete genome sequence of Kribbella flavida type strain (IFO 14399).</title>
        <authorList>
            <person name="Pukall R."/>
            <person name="Lapidus A."/>
            <person name="Glavina Del Rio T."/>
            <person name="Copeland A."/>
            <person name="Tice H."/>
            <person name="Cheng J.-F."/>
            <person name="Lucas S."/>
            <person name="Chen F."/>
            <person name="Nolan M."/>
            <person name="LaButti K."/>
            <person name="Pati A."/>
            <person name="Ivanova N."/>
            <person name="Mavrommatis K."/>
            <person name="Mikhailova N."/>
            <person name="Pitluck S."/>
            <person name="Bruce D."/>
            <person name="Goodwin L."/>
            <person name="Land M."/>
            <person name="Hauser L."/>
            <person name="Chang Y.-J."/>
            <person name="Jeffries C.D."/>
            <person name="Chen A."/>
            <person name="Palaniappan K."/>
            <person name="Chain P."/>
            <person name="Rohde M."/>
            <person name="Goeker M."/>
            <person name="Bristow J."/>
            <person name="Eisen J.A."/>
            <person name="Markowitz V."/>
            <person name="Hugenholtz P."/>
            <person name="Kyrpides N.C."/>
            <person name="Klenk H.-P."/>
            <person name="Brettin T."/>
        </authorList>
    </citation>
    <scope>NUCLEOTIDE SEQUENCE [LARGE SCALE GENOMIC DNA]</scope>
    <source>
        <strain evidence="3">DSM 17836 / JCM 10339 / NBRC 14399</strain>
    </source>
</reference>
<dbReference type="KEGG" id="kfl:Kfla_4305"/>
<name>D2PV59_KRIFD</name>
<dbReference type="Gene3D" id="3.40.50.10320">
    <property type="entry name" value="LmbE-like"/>
    <property type="match status" value="1"/>
</dbReference>
<dbReference type="EMBL" id="CP001736">
    <property type="protein sequence ID" value="ADB33340.1"/>
    <property type="molecule type" value="Genomic_DNA"/>
</dbReference>
<dbReference type="HOGENOM" id="CLU_801180_0_0_11"/>
<dbReference type="AlphaFoldDB" id="D2PV59"/>
<dbReference type="GO" id="GO:0016137">
    <property type="term" value="P:glycoside metabolic process"/>
    <property type="evidence" value="ECO:0007669"/>
    <property type="project" value="UniProtKB-ARBA"/>
</dbReference>
<keyword evidence="1" id="KW-0862">Zinc</keyword>
<dbReference type="GO" id="GO:0016811">
    <property type="term" value="F:hydrolase activity, acting on carbon-nitrogen (but not peptide) bonds, in linear amides"/>
    <property type="evidence" value="ECO:0007669"/>
    <property type="project" value="TreeGrafter"/>
</dbReference>
<dbReference type="Proteomes" id="UP000007967">
    <property type="component" value="Chromosome"/>
</dbReference>
<evidence type="ECO:0000256" key="1">
    <source>
        <dbReference type="ARBA" id="ARBA00022833"/>
    </source>
</evidence>
<evidence type="ECO:0000313" key="3">
    <source>
        <dbReference type="Proteomes" id="UP000007967"/>
    </source>
</evidence>
<protein>
    <submittedName>
        <fullName evidence="2">LmbE family protein</fullName>
    </submittedName>
</protein>
<reference evidence="3" key="1">
    <citation type="submission" date="2009-09" db="EMBL/GenBank/DDBJ databases">
        <title>The complete genome of Kribbella flavida DSM 17836.</title>
        <authorList>
            <consortium name="US DOE Joint Genome Institute (JGI-PGF)"/>
            <person name="Lucas S."/>
            <person name="Copeland A."/>
            <person name="Lapidus A."/>
            <person name="Glavina del Rio T."/>
            <person name="Dalin E."/>
            <person name="Tice H."/>
            <person name="Bruce D."/>
            <person name="Goodwin L."/>
            <person name="Pitluck S."/>
            <person name="Kyrpides N."/>
            <person name="Mavromatis K."/>
            <person name="Ivanova N."/>
            <person name="Saunders E."/>
            <person name="Brettin T."/>
            <person name="Detter J.C."/>
            <person name="Han C."/>
            <person name="Larimer F."/>
            <person name="Land M."/>
            <person name="Hauser L."/>
            <person name="Markowitz V."/>
            <person name="Cheng J.-F."/>
            <person name="Hugenholtz P."/>
            <person name="Woyke T."/>
            <person name="Wu D."/>
            <person name="Pukall R."/>
            <person name="Klenk H.-P."/>
            <person name="Eisen J.A."/>
        </authorList>
    </citation>
    <scope>NUCLEOTIDE SEQUENCE [LARGE SCALE GENOMIC DNA]</scope>
    <source>
        <strain evidence="3">DSM 17836 / JCM 10339 / NBRC 14399</strain>
    </source>
</reference>
<dbReference type="eggNOG" id="COG2120">
    <property type="taxonomic scope" value="Bacteria"/>
</dbReference>
<dbReference type="InterPro" id="IPR003737">
    <property type="entry name" value="GlcNAc_PI_deacetylase-related"/>
</dbReference>
<proteinExistence type="predicted"/>
<evidence type="ECO:0000313" key="2">
    <source>
        <dbReference type="EMBL" id="ADB33340.1"/>
    </source>
</evidence>
<dbReference type="Pfam" id="PF02585">
    <property type="entry name" value="PIG-L"/>
    <property type="match status" value="1"/>
</dbReference>
<gene>
    <name evidence="2" type="ordered locus">Kfla_4305</name>
</gene>
<sequence>MGEVTMPLEPRGTGTALVVHAHPDDEVFATGAATLALGHAGWRVVLRIATGGEAAEHPAVGETEARRLRLAKLSRSCELLTIAEYDWLTEPGQWVDRGGAQAGTLARAQRSDVVDAVRQALAEVRPALVLTVGSDGLTGHPDHVAMSAAVREAVRSDKAISGSTYGARVRAADVAAAHAELARLLAPAASEPELQIGSGRMVGAGAEIALTEIGLDQSGRAAATADVAGSWIEERRRAALDVYESGLGTRPLADVVAGRRRQRRPPGDRHLALTESVAEQGRLADLVAEQGRLPDLIAQEGPLPDLIAQEGSPPDVAQGRRRLGDSVILRAVFDLAGWQRDFFELL</sequence>